<evidence type="ECO:0000313" key="2">
    <source>
        <dbReference type="EMBL" id="KTB41989.1"/>
    </source>
</evidence>
<organism evidence="2 3">
    <name type="scientific">Moniliophthora roreri</name>
    <name type="common">Frosty pod rot fungus</name>
    <name type="synonym">Monilia roreri</name>
    <dbReference type="NCBI Taxonomy" id="221103"/>
    <lineage>
        <taxon>Eukaryota</taxon>
        <taxon>Fungi</taxon>
        <taxon>Dikarya</taxon>
        <taxon>Basidiomycota</taxon>
        <taxon>Agaricomycotina</taxon>
        <taxon>Agaricomycetes</taxon>
        <taxon>Agaricomycetidae</taxon>
        <taxon>Agaricales</taxon>
        <taxon>Marasmiineae</taxon>
        <taxon>Marasmiaceae</taxon>
        <taxon>Moniliophthora</taxon>
    </lineage>
</organism>
<gene>
    <name evidence="2" type="ORF">WG66_5408</name>
</gene>
<dbReference type="AlphaFoldDB" id="A0A0W0G0R9"/>
<dbReference type="InterPro" id="IPR023398">
    <property type="entry name" value="TIF_eIF4e-like"/>
</dbReference>
<dbReference type="Gene3D" id="3.30.760.10">
    <property type="entry name" value="RNA Cap, Translation Initiation Factor Eif4e"/>
    <property type="match status" value="1"/>
</dbReference>
<dbReference type="EMBL" id="LATX01001400">
    <property type="protein sequence ID" value="KTB41989.1"/>
    <property type="molecule type" value="Genomic_DNA"/>
</dbReference>
<dbReference type="Proteomes" id="UP000054988">
    <property type="component" value="Unassembled WGS sequence"/>
</dbReference>
<name>A0A0W0G0R9_MONRR</name>
<accession>A0A0W0G0R9</accession>
<dbReference type="PANTHER" id="PTHR31977">
    <property type="entry name" value="UPF0696 PROTEIN C11ORF68"/>
    <property type="match status" value="1"/>
</dbReference>
<dbReference type="eggNOG" id="ENOG502QRQJ">
    <property type="taxonomic scope" value="Eukaryota"/>
</dbReference>
<comment type="similarity">
    <text evidence="1">Belongs to the UPF0696 family.</text>
</comment>
<evidence type="ECO:0000256" key="1">
    <source>
        <dbReference type="ARBA" id="ARBA00010568"/>
    </source>
</evidence>
<sequence length="143" mass="16161">MDTVDAMRDAFDTLAASHRQNGNITLTVSALDQLAQSYNVICGKWMMFCNTAEVDAFWDAVVRLICLERGKGSAKVSPNKGDNQHVICVYVEDFADWGEVMGVRDALRTIGVTYPIGFKMDAYTLLGIYRRNKWGINCNRYYE</sequence>
<dbReference type="Pfam" id="PF08939">
    <property type="entry name" value="Bles03"/>
    <property type="match status" value="1"/>
</dbReference>
<dbReference type="PANTHER" id="PTHR31977:SF1">
    <property type="entry name" value="UPF0696 PROTEIN C11ORF68"/>
    <property type="match status" value="1"/>
</dbReference>
<reference evidence="2 3" key="1">
    <citation type="submission" date="2015-12" db="EMBL/GenBank/DDBJ databases">
        <title>Draft genome sequence of Moniliophthora roreri, the causal agent of frosty pod rot of cacao.</title>
        <authorList>
            <person name="Aime M.C."/>
            <person name="Diaz-Valderrama J.R."/>
            <person name="Kijpornyongpan T."/>
            <person name="Phillips-Mora W."/>
        </authorList>
    </citation>
    <scope>NUCLEOTIDE SEQUENCE [LARGE SCALE GENOMIC DNA]</scope>
    <source>
        <strain evidence="2 3">MCA 2952</strain>
    </source>
</reference>
<protein>
    <submittedName>
        <fullName evidence="2">Uncharacterized protein</fullName>
    </submittedName>
</protein>
<proteinExistence type="inferred from homology"/>
<evidence type="ECO:0000313" key="3">
    <source>
        <dbReference type="Proteomes" id="UP000054988"/>
    </source>
</evidence>
<comment type="caution">
    <text evidence="2">The sequence shown here is derived from an EMBL/GenBank/DDBJ whole genome shotgun (WGS) entry which is preliminary data.</text>
</comment>
<dbReference type="SUPFAM" id="SSF55418">
    <property type="entry name" value="eIF4e-like"/>
    <property type="match status" value="1"/>
</dbReference>
<dbReference type="InterPro" id="IPR015034">
    <property type="entry name" value="Bles03"/>
</dbReference>